<gene>
    <name evidence="1" type="ORF">BT96DRAFT_209673</name>
</gene>
<evidence type="ECO:0000313" key="2">
    <source>
        <dbReference type="Proteomes" id="UP000799118"/>
    </source>
</evidence>
<accession>A0A6A4H9M6</accession>
<name>A0A6A4H9M6_9AGAR</name>
<dbReference type="AlphaFoldDB" id="A0A6A4H9M6"/>
<dbReference type="Proteomes" id="UP000799118">
    <property type="component" value="Unassembled WGS sequence"/>
</dbReference>
<organism evidence="1 2">
    <name type="scientific">Gymnopus androsaceus JB14</name>
    <dbReference type="NCBI Taxonomy" id="1447944"/>
    <lineage>
        <taxon>Eukaryota</taxon>
        <taxon>Fungi</taxon>
        <taxon>Dikarya</taxon>
        <taxon>Basidiomycota</taxon>
        <taxon>Agaricomycotina</taxon>
        <taxon>Agaricomycetes</taxon>
        <taxon>Agaricomycetidae</taxon>
        <taxon>Agaricales</taxon>
        <taxon>Marasmiineae</taxon>
        <taxon>Omphalotaceae</taxon>
        <taxon>Gymnopus</taxon>
    </lineage>
</organism>
<dbReference type="OrthoDB" id="3365698at2759"/>
<keyword evidence="2" id="KW-1185">Reference proteome</keyword>
<evidence type="ECO:0008006" key="3">
    <source>
        <dbReference type="Google" id="ProtNLM"/>
    </source>
</evidence>
<sequence length="330" mass="37582">MSESDPDSQVNQAISQISSTIAELELTPAIRTPQPTSSIDQVPTELLSLIFDFACSNNLLQEYPWISHYKAPTKLSSPVITYLPALVISAVCTRWRCIALALPGLWARLRLEISEKPVTSDVFMAILQLYLDHSAHAPLFLDLFIGLTDNGKDDHNPPALDLLLEHTRRWKSLQYITDRKISKTMLSLPILEVLAIECPWGDAVAEDGLDCFQVAPKLHTLTMREEYNPGRYIGYEDLFLSQLHRHQLTSLNAALAYDELAILQDLSNLTTLELCVYHYYERNQPQTLLCRLKSFTLIVDLFYWPRDSESLHHILIMFTLPSLNELIICD</sequence>
<evidence type="ECO:0000313" key="1">
    <source>
        <dbReference type="EMBL" id="KAE9393875.1"/>
    </source>
</evidence>
<proteinExistence type="predicted"/>
<reference evidence="1" key="1">
    <citation type="journal article" date="2019" name="Environ. Microbiol.">
        <title>Fungal ecological strategies reflected in gene transcription - a case study of two litter decomposers.</title>
        <authorList>
            <person name="Barbi F."/>
            <person name="Kohler A."/>
            <person name="Barry K."/>
            <person name="Baskaran P."/>
            <person name="Daum C."/>
            <person name="Fauchery L."/>
            <person name="Ihrmark K."/>
            <person name="Kuo A."/>
            <person name="LaButti K."/>
            <person name="Lipzen A."/>
            <person name="Morin E."/>
            <person name="Grigoriev I.V."/>
            <person name="Henrissat B."/>
            <person name="Lindahl B."/>
            <person name="Martin F."/>
        </authorList>
    </citation>
    <scope>NUCLEOTIDE SEQUENCE</scope>
    <source>
        <strain evidence="1">JB14</strain>
    </source>
</reference>
<protein>
    <recommendedName>
        <fullName evidence="3">F-box domain-containing protein</fullName>
    </recommendedName>
</protein>
<dbReference type="EMBL" id="ML769562">
    <property type="protein sequence ID" value="KAE9393875.1"/>
    <property type="molecule type" value="Genomic_DNA"/>
</dbReference>